<evidence type="ECO:0000313" key="2">
    <source>
        <dbReference type="EMBL" id="GIH95298.1"/>
    </source>
</evidence>
<accession>A0A8J3WMT1</accession>
<comment type="caution">
    <text evidence="2">The sequence shown here is derived from an EMBL/GenBank/DDBJ whole genome shotgun (WGS) entry which is preliminary data.</text>
</comment>
<protein>
    <submittedName>
        <fullName evidence="2">Uncharacterized protein</fullName>
    </submittedName>
</protein>
<keyword evidence="3" id="KW-1185">Reference proteome</keyword>
<keyword evidence="1" id="KW-1133">Transmembrane helix</keyword>
<dbReference type="Proteomes" id="UP000619788">
    <property type="component" value="Unassembled WGS sequence"/>
</dbReference>
<dbReference type="EMBL" id="BOOJ01000052">
    <property type="protein sequence ID" value="GIH95298.1"/>
    <property type="molecule type" value="Genomic_DNA"/>
</dbReference>
<dbReference type="RefSeq" id="WP_204067398.1">
    <property type="nucleotide sequence ID" value="NZ_BOOJ01000052.1"/>
</dbReference>
<evidence type="ECO:0000313" key="3">
    <source>
        <dbReference type="Proteomes" id="UP000619788"/>
    </source>
</evidence>
<proteinExistence type="predicted"/>
<name>A0A8J3WMT1_9ACTN</name>
<dbReference type="AlphaFoldDB" id="A0A8J3WMT1"/>
<evidence type="ECO:0000256" key="1">
    <source>
        <dbReference type="SAM" id="Phobius"/>
    </source>
</evidence>
<feature type="transmembrane region" description="Helical" evidence="1">
    <location>
        <begin position="37"/>
        <end position="54"/>
    </location>
</feature>
<sequence>MQYVETRAGLIGLAATAAVHATAYLAAGDITLFTGPMMGAVFMALASATALIVLRKAPRPICTAIMAQREGDGWRVAATTHLVDIPITRTRTHTITSTHEAGTVPLDAAYATAMALRALLREMGTRLVTPAVVVHSQRPLRPEEEMQLRNIAVELGWPLRFQATPGKEAW</sequence>
<keyword evidence="1" id="KW-0812">Transmembrane</keyword>
<organism evidence="2 3">
    <name type="scientific">Planobispora siamensis</name>
    <dbReference type="NCBI Taxonomy" id="936338"/>
    <lineage>
        <taxon>Bacteria</taxon>
        <taxon>Bacillati</taxon>
        <taxon>Actinomycetota</taxon>
        <taxon>Actinomycetes</taxon>
        <taxon>Streptosporangiales</taxon>
        <taxon>Streptosporangiaceae</taxon>
        <taxon>Planobispora</taxon>
    </lineage>
</organism>
<keyword evidence="1" id="KW-0472">Membrane</keyword>
<reference evidence="2 3" key="1">
    <citation type="submission" date="2021-01" db="EMBL/GenBank/DDBJ databases">
        <title>Whole genome shotgun sequence of Planobispora siamensis NBRC 107568.</title>
        <authorList>
            <person name="Komaki H."/>
            <person name="Tamura T."/>
        </authorList>
    </citation>
    <scope>NUCLEOTIDE SEQUENCE [LARGE SCALE GENOMIC DNA]</scope>
    <source>
        <strain evidence="2 3">NBRC 107568</strain>
    </source>
</reference>
<gene>
    <name evidence="2" type="ORF">Psi01_59280</name>
</gene>